<dbReference type="AlphaFoldDB" id="A0A558D2Y8"/>
<dbReference type="PROSITE" id="PS00211">
    <property type="entry name" value="ABC_TRANSPORTER_1"/>
    <property type="match status" value="1"/>
</dbReference>
<evidence type="ECO:0000256" key="1">
    <source>
        <dbReference type="ARBA" id="ARBA00005417"/>
    </source>
</evidence>
<evidence type="ECO:0000259" key="6">
    <source>
        <dbReference type="PROSITE" id="PS50893"/>
    </source>
</evidence>
<dbReference type="GO" id="GO:0042626">
    <property type="term" value="F:ATPase-coupled transmembrane transporter activity"/>
    <property type="evidence" value="ECO:0007669"/>
    <property type="project" value="TreeGrafter"/>
</dbReference>
<dbReference type="GO" id="GO:0016887">
    <property type="term" value="F:ATP hydrolysis activity"/>
    <property type="evidence" value="ECO:0007669"/>
    <property type="project" value="InterPro"/>
</dbReference>
<dbReference type="InterPro" id="IPR003439">
    <property type="entry name" value="ABC_transporter-like_ATP-bd"/>
</dbReference>
<evidence type="ECO:0000256" key="3">
    <source>
        <dbReference type="ARBA" id="ARBA00022741"/>
    </source>
</evidence>
<evidence type="ECO:0000256" key="5">
    <source>
        <dbReference type="SAM" id="MobiDB-lite"/>
    </source>
</evidence>
<dbReference type="InterPro" id="IPR017871">
    <property type="entry name" value="ABC_transporter-like_CS"/>
</dbReference>
<feature type="region of interest" description="Disordered" evidence="5">
    <location>
        <begin position="241"/>
        <end position="262"/>
    </location>
</feature>
<evidence type="ECO:0000256" key="2">
    <source>
        <dbReference type="ARBA" id="ARBA00022448"/>
    </source>
</evidence>
<dbReference type="InterPro" id="IPR003593">
    <property type="entry name" value="AAA+_ATPase"/>
</dbReference>
<evidence type="ECO:0000313" key="8">
    <source>
        <dbReference type="Proteomes" id="UP000317355"/>
    </source>
</evidence>
<dbReference type="Proteomes" id="UP000317355">
    <property type="component" value="Unassembled WGS sequence"/>
</dbReference>
<keyword evidence="3" id="KW-0547">Nucleotide-binding</keyword>
<dbReference type="PANTHER" id="PTHR43553">
    <property type="entry name" value="HEAVY METAL TRANSPORTER"/>
    <property type="match status" value="1"/>
</dbReference>
<dbReference type="STRING" id="1543721.AAY24_00890"/>
<name>A0A558D2Y8_9GAMM</name>
<keyword evidence="2" id="KW-0813">Transport</keyword>
<accession>A0A558D2Y8</accession>
<dbReference type="InterPro" id="IPR015856">
    <property type="entry name" value="ABC_transpr_CbiO/EcfA_su"/>
</dbReference>
<dbReference type="SUPFAM" id="SSF52540">
    <property type="entry name" value="P-loop containing nucleoside triphosphate hydrolases"/>
    <property type="match status" value="1"/>
</dbReference>
<gene>
    <name evidence="7" type="ORF">FHK82_08550</name>
</gene>
<dbReference type="EMBL" id="VMRY01000034">
    <property type="protein sequence ID" value="TVT55380.1"/>
    <property type="molecule type" value="Genomic_DNA"/>
</dbReference>
<proteinExistence type="inferred from homology"/>
<dbReference type="Pfam" id="PF00005">
    <property type="entry name" value="ABC_tran"/>
    <property type="match status" value="1"/>
</dbReference>
<organism evidence="7 8">
    <name type="scientific">Sedimenticola thiotaurini</name>
    <dbReference type="NCBI Taxonomy" id="1543721"/>
    <lineage>
        <taxon>Bacteria</taxon>
        <taxon>Pseudomonadati</taxon>
        <taxon>Pseudomonadota</taxon>
        <taxon>Gammaproteobacteria</taxon>
        <taxon>Chromatiales</taxon>
        <taxon>Sedimenticolaceae</taxon>
        <taxon>Sedimenticola</taxon>
    </lineage>
</organism>
<reference evidence="7 8" key="1">
    <citation type="submission" date="2019-07" db="EMBL/GenBank/DDBJ databases">
        <title>The pathways for chlorine oxyanion respiration interact through the shared metabolite chlorate.</title>
        <authorList>
            <person name="Barnum T.P."/>
            <person name="Cheng Y."/>
            <person name="Hill K.A."/>
            <person name="Lucas L.N."/>
            <person name="Carlson H.K."/>
            <person name="Coates J.D."/>
        </authorList>
    </citation>
    <scope>NUCLEOTIDE SEQUENCE [LARGE SCALE GENOMIC DNA]</scope>
    <source>
        <strain evidence="7">BK-3</strain>
    </source>
</reference>
<dbReference type="InterPro" id="IPR027417">
    <property type="entry name" value="P-loop_NTPase"/>
</dbReference>
<dbReference type="PROSITE" id="PS50893">
    <property type="entry name" value="ABC_TRANSPORTER_2"/>
    <property type="match status" value="1"/>
</dbReference>
<feature type="domain" description="ABC transporter" evidence="6">
    <location>
        <begin position="6"/>
        <end position="236"/>
    </location>
</feature>
<keyword evidence="4 7" id="KW-0067">ATP-binding</keyword>
<evidence type="ECO:0000256" key="4">
    <source>
        <dbReference type="ARBA" id="ARBA00022840"/>
    </source>
</evidence>
<dbReference type="SMART" id="SM00382">
    <property type="entry name" value="AAA"/>
    <property type="match status" value="1"/>
</dbReference>
<comment type="caution">
    <text evidence="7">The sequence shown here is derived from an EMBL/GenBank/DDBJ whole genome shotgun (WGS) entry which is preliminary data.</text>
</comment>
<dbReference type="GO" id="GO:0043190">
    <property type="term" value="C:ATP-binding cassette (ABC) transporter complex"/>
    <property type="evidence" value="ECO:0007669"/>
    <property type="project" value="TreeGrafter"/>
</dbReference>
<dbReference type="GO" id="GO:0005524">
    <property type="term" value="F:ATP binding"/>
    <property type="evidence" value="ECO:0007669"/>
    <property type="project" value="UniProtKB-KW"/>
</dbReference>
<dbReference type="CDD" id="cd03225">
    <property type="entry name" value="ABC_cobalt_CbiO_domain1"/>
    <property type="match status" value="1"/>
</dbReference>
<dbReference type="Gene3D" id="3.40.50.300">
    <property type="entry name" value="P-loop containing nucleotide triphosphate hydrolases"/>
    <property type="match status" value="1"/>
</dbReference>
<evidence type="ECO:0000313" key="7">
    <source>
        <dbReference type="EMBL" id="TVT55380.1"/>
    </source>
</evidence>
<sequence>MNGPLITLDQIGFDYPAHSVLSDVNFTLHAGERVALLGENGAGKSTLLQLMVGLHKPTTGTISAFGQTRQCESDFREVRAKAGLLFQDADDQLFCPTVLEDVMFGPLNLRKSEAEAKTIAEETLASLGMSNYLQRVTHKLSGGEKRMISLATVLAMQPEVLLMDEPTNGLDEKAEKRLLEHLESLTQAMVFVSHDRKLVERLSTRAVMIQDGTLVEGVMHSHPHVHTHSHMHIHAAGLDAGHEHSTDAPKHHHSHGEVVEGD</sequence>
<protein>
    <submittedName>
        <fullName evidence="7">ABC transporter ATP-binding protein</fullName>
    </submittedName>
</protein>
<dbReference type="InterPro" id="IPR050095">
    <property type="entry name" value="ECF_ABC_transporter_ATP-bd"/>
</dbReference>
<comment type="similarity">
    <text evidence="1">Belongs to the ABC transporter superfamily.</text>
</comment>
<dbReference type="PANTHER" id="PTHR43553:SF24">
    <property type="entry name" value="ENERGY-COUPLING FACTOR TRANSPORTER ATP-BINDING PROTEIN ECFA1"/>
    <property type="match status" value="1"/>
</dbReference>